<name>A0A4Z2GW09_9TELE</name>
<evidence type="ECO:0000313" key="1">
    <source>
        <dbReference type="EMBL" id="TNN56953.1"/>
    </source>
</evidence>
<dbReference type="AlphaFoldDB" id="A0A4Z2GW09"/>
<reference evidence="1 2" key="1">
    <citation type="submission" date="2019-03" db="EMBL/GenBank/DDBJ databases">
        <title>First draft genome of Liparis tanakae, snailfish: a comprehensive survey of snailfish specific genes.</title>
        <authorList>
            <person name="Kim W."/>
            <person name="Song I."/>
            <person name="Jeong J.-H."/>
            <person name="Kim D."/>
            <person name="Kim S."/>
            <person name="Ryu S."/>
            <person name="Song J.Y."/>
            <person name="Lee S.K."/>
        </authorList>
    </citation>
    <scope>NUCLEOTIDE SEQUENCE [LARGE SCALE GENOMIC DNA]</scope>
    <source>
        <tissue evidence="1">Muscle</tissue>
    </source>
</reference>
<keyword evidence="2" id="KW-1185">Reference proteome</keyword>
<accession>A0A4Z2GW09</accession>
<gene>
    <name evidence="1" type="ORF">EYF80_032851</name>
</gene>
<evidence type="ECO:0000313" key="2">
    <source>
        <dbReference type="Proteomes" id="UP000314294"/>
    </source>
</evidence>
<comment type="caution">
    <text evidence="1">The sequence shown here is derived from an EMBL/GenBank/DDBJ whole genome shotgun (WGS) entry which is preliminary data.</text>
</comment>
<dbReference type="Proteomes" id="UP000314294">
    <property type="component" value="Unassembled WGS sequence"/>
</dbReference>
<proteinExistence type="predicted"/>
<protein>
    <submittedName>
        <fullName evidence="1">Uncharacterized protein</fullName>
    </submittedName>
</protein>
<organism evidence="1 2">
    <name type="scientific">Liparis tanakae</name>
    <name type="common">Tanaka's snailfish</name>
    <dbReference type="NCBI Taxonomy" id="230148"/>
    <lineage>
        <taxon>Eukaryota</taxon>
        <taxon>Metazoa</taxon>
        <taxon>Chordata</taxon>
        <taxon>Craniata</taxon>
        <taxon>Vertebrata</taxon>
        <taxon>Euteleostomi</taxon>
        <taxon>Actinopterygii</taxon>
        <taxon>Neopterygii</taxon>
        <taxon>Teleostei</taxon>
        <taxon>Neoteleostei</taxon>
        <taxon>Acanthomorphata</taxon>
        <taxon>Eupercaria</taxon>
        <taxon>Perciformes</taxon>
        <taxon>Cottioidei</taxon>
        <taxon>Cottales</taxon>
        <taxon>Liparidae</taxon>
        <taxon>Liparis</taxon>
    </lineage>
</organism>
<dbReference type="EMBL" id="SRLO01000417">
    <property type="protein sequence ID" value="TNN56953.1"/>
    <property type="molecule type" value="Genomic_DNA"/>
</dbReference>
<sequence length="90" mass="10870">MSLRIISTVKSTVKITFRVSDSLVTWLDWLQCCAEWNDKIHLKKSEKMTMKRKRRRSRQAMERTELRREATRLLKEVQYLQNSEKKRGAQ</sequence>